<evidence type="ECO:0000256" key="3">
    <source>
        <dbReference type="ARBA" id="ARBA00022553"/>
    </source>
</evidence>
<dbReference type="GO" id="GO:0046983">
    <property type="term" value="F:protein dimerization activity"/>
    <property type="evidence" value="ECO:0007669"/>
    <property type="project" value="InterPro"/>
</dbReference>
<evidence type="ECO:0000313" key="13">
    <source>
        <dbReference type="Proteomes" id="UP000314251"/>
    </source>
</evidence>
<feature type="domain" description="Histidine kinase/HSP90-like ATPase" evidence="11">
    <location>
        <begin position="347"/>
        <end position="439"/>
    </location>
</feature>
<comment type="catalytic activity">
    <reaction evidence="1">
        <text>ATP + protein L-histidine = ADP + protein N-phospho-L-histidine.</text>
        <dbReference type="EC" id="2.7.13.3"/>
    </reaction>
</comment>
<feature type="transmembrane region" description="Helical" evidence="10">
    <location>
        <begin position="116"/>
        <end position="139"/>
    </location>
</feature>
<dbReference type="GO" id="GO:0000155">
    <property type="term" value="F:phosphorelay sensor kinase activity"/>
    <property type="evidence" value="ECO:0007669"/>
    <property type="project" value="InterPro"/>
</dbReference>
<dbReference type="PANTHER" id="PTHR24421:SF10">
    <property type="entry name" value="NITRATE_NITRITE SENSOR PROTEIN NARQ"/>
    <property type="match status" value="1"/>
</dbReference>
<evidence type="ECO:0000259" key="11">
    <source>
        <dbReference type="SMART" id="SM00387"/>
    </source>
</evidence>
<evidence type="ECO:0000256" key="6">
    <source>
        <dbReference type="ARBA" id="ARBA00022777"/>
    </source>
</evidence>
<keyword evidence="6 12" id="KW-0418">Kinase</keyword>
<dbReference type="Proteomes" id="UP000314251">
    <property type="component" value="Unassembled WGS sequence"/>
</dbReference>
<feature type="compositionally biased region" description="Low complexity" evidence="9">
    <location>
        <begin position="469"/>
        <end position="481"/>
    </location>
</feature>
<evidence type="ECO:0000256" key="5">
    <source>
        <dbReference type="ARBA" id="ARBA00022741"/>
    </source>
</evidence>
<dbReference type="EMBL" id="VDLY02000011">
    <property type="protein sequence ID" value="KAB8163812.1"/>
    <property type="molecule type" value="Genomic_DNA"/>
</dbReference>
<keyword evidence="3" id="KW-0597">Phosphoprotein</keyword>
<dbReference type="InterPro" id="IPR036890">
    <property type="entry name" value="HATPase_C_sf"/>
</dbReference>
<evidence type="ECO:0000256" key="7">
    <source>
        <dbReference type="ARBA" id="ARBA00022840"/>
    </source>
</evidence>
<evidence type="ECO:0000256" key="4">
    <source>
        <dbReference type="ARBA" id="ARBA00022679"/>
    </source>
</evidence>
<sequence>MSSVTTSLVYPVGCSSWLVNLGRTEPPPRARGHHLLPVSYARCVRGAYRGWVTAEAPSPRVPSGLARDLALSVAVCCVTAVDLASNVPGSREDDWLSWALLGLTVFGLCWHRRRPLFAVVVTGVGSLGWTLVGHLGELLNLPWMVALYFLATSGDRRRTLWAGCVAALASGVVAVLAGREEGRPMPSPVLEMAIPLVPLLLGEVVRGRRELTAYYAERAHRAEQEREREAARRVREERIRIARELHDIVAHTVSAMTVQAGVALDALDRRPELSRAALRQVRESGREAVRELRTTLSVLRDDEAAPVTPAPRLAQLPELVARFPADRPRIALRGGELLAGEPRLPPVVELAAYRIVQEALTNVVRHSEGRHATVAIGLDARRRLVVEVVNEGPTRAGSGGAGLGLVGMRERATAIGGTLDAGPLPGGGFRVRATLPTADATGADTAGADTAGAGATGGDAAGAPPDPPEAGAAPGAPARGD</sequence>
<feature type="region of interest" description="Disordered" evidence="9">
    <location>
        <begin position="440"/>
        <end position="481"/>
    </location>
</feature>
<keyword evidence="10" id="KW-0812">Transmembrane</keyword>
<dbReference type="Gene3D" id="3.30.565.10">
    <property type="entry name" value="Histidine kinase-like ATPase, C-terminal domain"/>
    <property type="match status" value="1"/>
</dbReference>
<evidence type="ECO:0000256" key="1">
    <source>
        <dbReference type="ARBA" id="ARBA00000085"/>
    </source>
</evidence>
<dbReference type="Gene3D" id="1.20.5.1930">
    <property type="match status" value="1"/>
</dbReference>
<keyword evidence="8" id="KW-0902">Two-component regulatory system</keyword>
<name>A0A5N6A6F2_9ACTN</name>
<keyword evidence="13" id="KW-1185">Reference proteome</keyword>
<dbReference type="CDD" id="cd16917">
    <property type="entry name" value="HATPase_UhpB-NarQ-NarX-like"/>
    <property type="match status" value="1"/>
</dbReference>
<keyword evidence="10" id="KW-1133">Transmembrane helix</keyword>
<dbReference type="InterPro" id="IPR050482">
    <property type="entry name" value="Sensor_HK_TwoCompSys"/>
</dbReference>
<dbReference type="GO" id="GO:0005524">
    <property type="term" value="F:ATP binding"/>
    <property type="evidence" value="ECO:0007669"/>
    <property type="project" value="UniProtKB-KW"/>
</dbReference>
<reference evidence="12" key="1">
    <citation type="submission" date="2019-10" db="EMBL/GenBank/DDBJ databases">
        <title>Nonomuraea sp. nov., isolated from Phyllanthus amarus.</title>
        <authorList>
            <person name="Klykleung N."/>
            <person name="Tanasupawat S."/>
        </authorList>
    </citation>
    <scope>NUCLEOTIDE SEQUENCE [LARGE SCALE GENOMIC DNA]</scope>
    <source>
        <strain evidence="12">3MP-10</strain>
    </source>
</reference>
<evidence type="ECO:0000256" key="8">
    <source>
        <dbReference type="ARBA" id="ARBA00023012"/>
    </source>
</evidence>
<evidence type="ECO:0000313" key="12">
    <source>
        <dbReference type="EMBL" id="KAB8163812.1"/>
    </source>
</evidence>
<feature type="transmembrane region" description="Helical" evidence="10">
    <location>
        <begin position="159"/>
        <end position="178"/>
    </location>
</feature>
<evidence type="ECO:0000256" key="10">
    <source>
        <dbReference type="SAM" id="Phobius"/>
    </source>
</evidence>
<dbReference type="InterPro" id="IPR003594">
    <property type="entry name" value="HATPase_dom"/>
</dbReference>
<dbReference type="OrthoDB" id="227596at2"/>
<dbReference type="InterPro" id="IPR011712">
    <property type="entry name" value="Sig_transdc_His_kin_sub3_dim/P"/>
</dbReference>
<keyword evidence="4" id="KW-0808">Transferase</keyword>
<feature type="compositionally biased region" description="Low complexity" evidence="9">
    <location>
        <begin position="440"/>
        <end position="453"/>
    </location>
</feature>
<comment type="caution">
    <text evidence="12">The sequence shown here is derived from an EMBL/GenBank/DDBJ whole genome shotgun (WGS) entry which is preliminary data.</text>
</comment>
<evidence type="ECO:0000256" key="2">
    <source>
        <dbReference type="ARBA" id="ARBA00012438"/>
    </source>
</evidence>
<accession>A0A5N6A6F2</accession>
<dbReference type="GO" id="GO:0016020">
    <property type="term" value="C:membrane"/>
    <property type="evidence" value="ECO:0007669"/>
    <property type="project" value="InterPro"/>
</dbReference>
<dbReference type="SMART" id="SM00387">
    <property type="entry name" value="HATPase_c"/>
    <property type="match status" value="1"/>
</dbReference>
<protein>
    <recommendedName>
        <fullName evidence="2">histidine kinase</fullName>
        <ecNumber evidence="2">2.7.13.3</ecNumber>
    </recommendedName>
</protein>
<dbReference type="Pfam" id="PF02518">
    <property type="entry name" value="HATPase_c"/>
    <property type="match status" value="1"/>
</dbReference>
<dbReference type="Pfam" id="PF07730">
    <property type="entry name" value="HisKA_3"/>
    <property type="match status" value="1"/>
</dbReference>
<dbReference type="PANTHER" id="PTHR24421">
    <property type="entry name" value="NITRATE/NITRITE SENSOR PROTEIN NARX-RELATED"/>
    <property type="match status" value="1"/>
</dbReference>
<keyword evidence="10" id="KW-0472">Membrane</keyword>
<evidence type="ECO:0000256" key="9">
    <source>
        <dbReference type="SAM" id="MobiDB-lite"/>
    </source>
</evidence>
<dbReference type="EC" id="2.7.13.3" evidence="2"/>
<keyword evidence="7" id="KW-0067">ATP-binding</keyword>
<dbReference type="AlphaFoldDB" id="A0A5N6A6F2"/>
<dbReference type="SUPFAM" id="SSF55874">
    <property type="entry name" value="ATPase domain of HSP90 chaperone/DNA topoisomerase II/histidine kinase"/>
    <property type="match status" value="1"/>
</dbReference>
<gene>
    <name evidence="12" type="ORF">FH607_017900</name>
</gene>
<organism evidence="12 13">
    <name type="scientific">Streptomyces mimosae</name>
    <dbReference type="NCBI Taxonomy" id="2586635"/>
    <lineage>
        <taxon>Bacteria</taxon>
        <taxon>Bacillati</taxon>
        <taxon>Actinomycetota</taxon>
        <taxon>Actinomycetes</taxon>
        <taxon>Kitasatosporales</taxon>
        <taxon>Streptomycetaceae</taxon>
        <taxon>Streptomyces</taxon>
    </lineage>
</organism>
<keyword evidence="5" id="KW-0547">Nucleotide-binding</keyword>
<proteinExistence type="predicted"/>